<evidence type="ECO:0000256" key="1">
    <source>
        <dbReference type="ARBA" id="ARBA00004127"/>
    </source>
</evidence>
<comment type="catalytic activity">
    <reaction evidence="9 10">
        <text>L-cysteinyl-[protein] + hexadecanoyl-CoA = S-hexadecanoyl-L-cysteinyl-[protein] + CoA</text>
        <dbReference type="Rhea" id="RHEA:36683"/>
        <dbReference type="Rhea" id="RHEA-COMP:10131"/>
        <dbReference type="Rhea" id="RHEA-COMP:11032"/>
        <dbReference type="ChEBI" id="CHEBI:29950"/>
        <dbReference type="ChEBI" id="CHEBI:57287"/>
        <dbReference type="ChEBI" id="CHEBI:57379"/>
        <dbReference type="ChEBI" id="CHEBI:74151"/>
        <dbReference type="EC" id="2.3.1.225"/>
    </reaction>
</comment>
<comment type="similarity">
    <text evidence="10">Belongs to the DHHC palmitoyltransferase family.</text>
</comment>
<evidence type="ECO:0000256" key="9">
    <source>
        <dbReference type="ARBA" id="ARBA00048048"/>
    </source>
</evidence>
<feature type="domain" description="Palmitoyltransferase DHHC" evidence="12">
    <location>
        <begin position="139"/>
        <end position="265"/>
    </location>
</feature>
<feature type="compositionally biased region" description="Basic and acidic residues" evidence="11">
    <location>
        <begin position="342"/>
        <end position="353"/>
    </location>
</feature>
<proteinExistence type="inferred from homology"/>
<comment type="domain">
    <text evidence="10">The DHHC domain is required for palmitoyltransferase activity.</text>
</comment>
<keyword evidence="6" id="KW-0564">Palmitate</keyword>
<feature type="transmembrane region" description="Helical" evidence="10">
    <location>
        <begin position="230"/>
        <end position="255"/>
    </location>
</feature>
<evidence type="ECO:0000313" key="13">
    <source>
        <dbReference type="EnsemblMetazoa" id="XP_020896708.1"/>
    </source>
</evidence>
<dbReference type="GO" id="GO:0006612">
    <property type="term" value="P:protein targeting to membrane"/>
    <property type="evidence" value="ECO:0007669"/>
    <property type="project" value="TreeGrafter"/>
</dbReference>
<name>A0A913X0A1_EXADI</name>
<evidence type="ECO:0000256" key="11">
    <source>
        <dbReference type="SAM" id="MobiDB-lite"/>
    </source>
</evidence>
<feature type="region of interest" description="Disordered" evidence="11">
    <location>
        <begin position="342"/>
        <end position="381"/>
    </location>
</feature>
<keyword evidence="7" id="KW-0449">Lipoprotein</keyword>
<keyword evidence="5 10" id="KW-0472">Membrane</keyword>
<dbReference type="GO" id="GO:0019706">
    <property type="term" value="F:protein-cysteine S-palmitoyltransferase activity"/>
    <property type="evidence" value="ECO:0007669"/>
    <property type="project" value="UniProtKB-EC"/>
</dbReference>
<keyword evidence="2 10" id="KW-0808">Transferase</keyword>
<feature type="transmembrane region" description="Helical" evidence="10">
    <location>
        <begin position="41"/>
        <end position="59"/>
    </location>
</feature>
<evidence type="ECO:0000256" key="3">
    <source>
        <dbReference type="ARBA" id="ARBA00022692"/>
    </source>
</evidence>
<dbReference type="GO" id="GO:0005783">
    <property type="term" value="C:endoplasmic reticulum"/>
    <property type="evidence" value="ECO:0007669"/>
    <property type="project" value="TreeGrafter"/>
</dbReference>
<dbReference type="AlphaFoldDB" id="A0A913X0A1"/>
<organism evidence="13 14">
    <name type="scientific">Exaiptasia diaphana</name>
    <name type="common">Tropical sea anemone</name>
    <name type="synonym">Aiptasia pulchella</name>
    <dbReference type="NCBI Taxonomy" id="2652724"/>
    <lineage>
        <taxon>Eukaryota</taxon>
        <taxon>Metazoa</taxon>
        <taxon>Cnidaria</taxon>
        <taxon>Anthozoa</taxon>
        <taxon>Hexacorallia</taxon>
        <taxon>Actiniaria</taxon>
        <taxon>Aiptasiidae</taxon>
        <taxon>Exaiptasia</taxon>
    </lineage>
</organism>
<dbReference type="GO" id="GO:0005794">
    <property type="term" value="C:Golgi apparatus"/>
    <property type="evidence" value="ECO:0007669"/>
    <property type="project" value="TreeGrafter"/>
</dbReference>
<feature type="transmembrane region" description="Helical" evidence="10">
    <location>
        <begin position="71"/>
        <end position="92"/>
    </location>
</feature>
<dbReference type="InterPro" id="IPR039859">
    <property type="entry name" value="PFA4/ZDH16/20/ERF2-like"/>
</dbReference>
<dbReference type="PANTHER" id="PTHR22883">
    <property type="entry name" value="ZINC FINGER DHHC DOMAIN CONTAINING PROTEIN"/>
    <property type="match status" value="1"/>
</dbReference>
<keyword evidence="3 10" id="KW-0812">Transmembrane</keyword>
<evidence type="ECO:0000313" key="14">
    <source>
        <dbReference type="Proteomes" id="UP000887567"/>
    </source>
</evidence>
<feature type="compositionally biased region" description="Basic and acidic residues" evidence="11">
    <location>
        <begin position="365"/>
        <end position="375"/>
    </location>
</feature>
<reference evidence="13" key="1">
    <citation type="submission" date="2022-11" db="UniProtKB">
        <authorList>
            <consortium name="EnsemblMetazoa"/>
        </authorList>
    </citation>
    <scope>IDENTIFICATION</scope>
</reference>
<keyword evidence="8 10" id="KW-0012">Acyltransferase</keyword>
<accession>A0A913X0A1</accession>
<dbReference type="OrthoDB" id="4096362at2759"/>
<dbReference type="PANTHER" id="PTHR22883:SF43">
    <property type="entry name" value="PALMITOYLTRANSFERASE APP"/>
    <property type="match status" value="1"/>
</dbReference>
<dbReference type="EnsemblMetazoa" id="XM_021041049.2">
    <property type="protein sequence ID" value="XP_020896708.1"/>
    <property type="gene ID" value="LOC110235587"/>
</dbReference>
<evidence type="ECO:0000256" key="4">
    <source>
        <dbReference type="ARBA" id="ARBA00022989"/>
    </source>
</evidence>
<dbReference type="Pfam" id="PF01529">
    <property type="entry name" value="DHHC"/>
    <property type="match status" value="1"/>
</dbReference>
<evidence type="ECO:0000259" key="12">
    <source>
        <dbReference type="Pfam" id="PF01529"/>
    </source>
</evidence>
<evidence type="ECO:0000256" key="10">
    <source>
        <dbReference type="RuleBase" id="RU079119"/>
    </source>
</evidence>
<keyword evidence="4 10" id="KW-1133">Transmembrane helix</keyword>
<evidence type="ECO:0000256" key="2">
    <source>
        <dbReference type="ARBA" id="ARBA00022679"/>
    </source>
</evidence>
<evidence type="ECO:0000256" key="5">
    <source>
        <dbReference type="ARBA" id="ARBA00023136"/>
    </source>
</evidence>
<sequence>MTTESAKHYSPIMSRRNWEVFPGRNKFYCNGRIIMARNNGVFYFTLALIFVSTGLFFGFDAPYLYIYLSPAVPFIAAWLFLFVMATLLRAAFSDPGIVPRASAEEAAYIEKTLETPATEGQGYRPPPRTKEITVNGQTIKLKFCFTCKIFRPPRASHCSMCDNCVERFDHHCPWVGNCVGKRNYKYFYMFLLSLSFYCCYLFAFVIVHLVMLTQNEYTFVGAMKESPASILVAVICFFSVWSIVGLTGFHTYLVATNQTTNEDIKGSFSSRRGQDNYNPYSVGSSCGNCLAVLCGPVEPSLINRRGIIIPDPPETDKYGALGTTISSQTHVSPNGVKETVHRFDKKMPPKLTEDSVTDSGAEQEDTLKPDSEKGIVKLSSV</sequence>
<evidence type="ECO:0000256" key="6">
    <source>
        <dbReference type="ARBA" id="ARBA00023139"/>
    </source>
</evidence>
<evidence type="ECO:0000256" key="7">
    <source>
        <dbReference type="ARBA" id="ARBA00023288"/>
    </source>
</evidence>
<dbReference type="OMA" id="NDAHMCT"/>
<dbReference type="Proteomes" id="UP000887567">
    <property type="component" value="Unplaced"/>
</dbReference>
<keyword evidence="14" id="KW-1185">Reference proteome</keyword>
<dbReference type="RefSeq" id="XP_020896708.1">
    <property type="nucleotide sequence ID" value="XM_021041049.2"/>
</dbReference>
<evidence type="ECO:0000256" key="8">
    <source>
        <dbReference type="ARBA" id="ARBA00023315"/>
    </source>
</evidence>
<dbReference type="PROSITE" id="PS50216">
    <property type="entry name" value="DHHC"/>
    <property type="match status" value="1"/>
</dbReference>
<dbReference type="EC" id="2.3.1.225" evidence="10"/>
<dbReference type="InterPro" id="IPR001594">
    <property type="entry name" value="Palmitoyltrfase_DHHC"/>
</dbReference>
<feature type="transmembrane region" description="Helical" evidence="10">
    <location>
        <begin position="186"/>
        <end position="210"/>
    </location>
</feature>
<dbReference type="KEGG" id="epa:110235587"/>
<protein>
    <recommendedName>
        <fullName evidence="10">Palmitoyltransferase</fullName>
        <ecNumber evidence="10">2.3.1.225</ecNumber>
    </recommendedName>
</protein>
<dbReference type="GeneID" id="110235587"/>
<comment type="subcellular location">
    <subcellularLocation>
        <location evidence="1">Endomembrane system</location>
        <topology evidence="1">Multi-pass membrane protein</topology>
    </subcellularLocation>
</comment>